<evidence type="ECO:0000313" key="7">
    <source>
        <dbReference type="EMBL" id="KAE9974817.1"/>
    </source>
</evidence>
<feature type="region of interest" description="Disordered" evidence="6">
    <location>
        <begin position="65"/>
        <end position="154"/>
    </location>
</feature>
<dbReference type="PANTHER" id="PTHR21964">
    <property type="entry name" value="BREAST CANCER METASTASIS-SUPPRESSOR 1"/>
    <property type="match status" value="1"/>
</dbReference>
<dbReference type="GO" id="GO:0005654">
    <property type="term" value="C:nucleoplasm"/>
    <property type="evidence" value="ECO:0007669"/>
    <property type="project" value="UniProtKB-ARBA"/>
</dbReference>
<feature type="compositionally biased region" description="Basic residues" evidence="6">
    <location>
        <begin position="294"/>
        <end position="308"/>
    </location>
</feature>
<sequence length="692" mass="76549">MQRSKSRSADPNSSTLLTSQPACTSPTPHSQPVTEAKLERLTAESTSQLSNANMISTITRKEVLASIEPMSSRKSADVAEQEIDTFDNRSSSLSDLDDVNEDRTVESVSQAQAKSNYDEFDSEAETERLEKTPRKANASHKNNNIGGQNGVEKTPSKLAHEVVLDSTDEIPVRATGSPLALIPSPITPVQELTDLVRPARSERNSESPSRKRKRSISATSSLSEADIPLAKRANSTKYNLEALAPSTESLILPQDDGNGTVEDAILPEEPAVDGTEHADEELDATPAGRTAPLKGKKGGKKGKRKGKKGNNGNDSEAVGEPVEPMADFEPEPVEAEVEDEEDSSRDEERARKQHAFDALRKIEKEFHAFREKHINDQLRQVNLELDLLRRPDSTHTEYLAQLKCINARRDEKIRYENVKYKYDKQAISNKTVAERTQLHSQYFQAVRESRNRWIEQCYSDLHALQKDRRQWGAHQTNYNYLYNPKRAVLLQQQSAYNTEVSILSGVAKHVGFPAAPNLSSMEAEDIDADFRAMTEQIPERPPQPQRINLRDIERSSAGRDFIEQNAWANPSVAHAMASSQRFATPVATHPATGIDMLMMSAPTPFSRNATPNNHGPKSVTKLPGTTRDTERIQTSYNSGTAGTTSMMGEATELVAPVFPTRQLERDEFFSGMGNSHPTAAPVSVVSGARYPP</sequence>
<protein>
    <recommendedName>
        <fullName evidence="9">Transcriptional regulatory protein DEP1</fullName>
    </recommendedName>
</protein>
<keyword evidence="2" id="KW-0678">Repressor</keyword>
<keyword evidence="4" id="KW-0804">Transcription</keyword>
<evidence type="ECO:0000256" key="1">
    <source>
        <dbReference type="ARBA" id="ARBA00004123"/>
    </source>
</evidence>
<dbReference type="InterPro" id="IPR013907">
    <property type="entry name" value="Sds3"/>
</dbReference>
<proteinExistence type="predicted"/>
<feature type="compositionally biased region" description="Polar residues" evidence="6">
    <location>
        <begin position="7"/>
        <end position="33"/>
    </location>
</feature>
<feature type="region of interest" description="Disordered" evidence="6">
    <location>
        <begin position="604"/>
        <end position="629"/>
    </location>
</feature>
<evidence type="ECO:0000313" key="8">
    <source>
        <dbReference type="Proteomes" id="UP000447873"/>
    </source>
</evidence>
<evidence type="ECO:0000256" key="4">
    <source>
        <dbReference type="ARBA" id="ARBA00023163"/>
    </source>
</evidence>
<dbReference type="GO" id="GO:0010468">
    <property type="term" value="P:regulation of gene expression"/>
    <property type="evidence" value="ECO:0007669"/>
    <property type="project" value="UniProtKB-ARBA"/>
</dbReference>
<keyword evidence="5" id="KW-0539">Nucleus</keyword>
<evidence type="ECO:0000256" key="6">
    <source>
        <dbReference type="SAM" id="MobiDB-lite"/>
    </source>
</evidence>
<feature type="region of interest" description="Disordered" evidence="6">
    <location>
        <begin position="1"/>
        <end position="33"/>
    </location>
</feature>
<feature type="compositionally biased region" description="Polar residues" evidence="6">
    <location>
        <begin position="106"/>
        <end position="115"/>
    </location>
</feature>
<dbReference type="Proteomes" id="UP000447873">
    <property type="component" value="Unassembled WGS sequence"/>
</dbReference>
<comment type="subcellular location">
    <subcellularLocation>
        <location evidence="1">Nucleus</location>
    </subcellularLocation>
</comment>
<evidence type="ECO:0008006" key="9">
    <source>
        <dbReference type="Google" id="ProtNLM"/>
    </source>
</evidence>
<gene>
    <name evidence="7" type="ORF">EG328_003603</name>
</gene>
<organism evidence="7 8">
    <name type="scientific">Venturia inaequalis</name>
    <name type="common">Apple scab fungus</name>
    <dbReference type="NCBI Taxonomy" id="5025"/>
    <lineage>
        <taxon>Eukaryota</taxon>
        <taxon>Fungi</taxon>
        <taxon>Dikarya</taxon>
        <taxon>Ascomycota</taxon>
        <taxon>Pezizomycotina</taxon>
        <taxon>Dothideomycetes</taxon>
        <taxon>Pleosporomycetidae</taxon>
        <taxon>Venturiales</taxon>
        <taxon>Venturiaceae</taxon>
        <taxon>Venturia</taxon>
    </lineage>
</organism>
<evidence type="ECO:0000256" key="5">
    <source>
        <dbReference type="ARBA" id="ARBA00023242"/>
    </source>
</evidence>
<comment type="caution">
    <text evidence="7">The sequence shown here is derived from an EMBL/GenBank/DDBJ whole genome shotgun (WGS) entry which is preliminary data.</text>
</comment>
<feature type="compositionally biased region" description="Basic and acidic residues" evidence="6">
    <location>
        <begin position="197"/>
        <end position="209"/>
    </location>
</feature>
<dbReference type="Pfam" id="PF08598">
    <property type="entry name" value="Sds3"/>
    <property type="match status" value="1"/>
</dbReference>
<feature type="compositionally biased region" description="Polar residues" evidence="6">
    <location>
        <begin position="604"/>
        <end position="615"/>
    </location>
</feature>
<feature type="region of interest" description="Disordered" evidence="6">
    <location>
        <begin position="671"/>
        <end position="692"/>
    </location>
</feature>
<dbReference type="SMART" id="SM01401">
    <property type="entry name" value="Sds3"/>
    <property type="match status" value="1"/>
</dbReference>
<keyword evidence="3" id="KW-0805">Transcription regulation</keyword>
<feature type="region of interest" description="Disordered" evidence="6">
    <location>
        <begin position="176"/>
        <end position="352"/>
    </location>
</feature>
<dbReference type="AlphaFoldDB" id="A0A8H3YYZ9"/>
<name>A0A8H3YYZ9_VENIN</name>
<feature type="compositionally biased region" description="Acidic residues" evidence="6">
    <location>
        <begin position="326"/>
        <end position="345"/>
    </location>
</feature>
<reference evidence="7 8" key="1">
    <citation type="submission" date="2018-12" db="EMBL/GenBank/DDBJ databases">
        <title>Venturia inaequalis Genome Resource.</title>
        <authorList>
            <person name="Lichtner F.J."/>
        </authorList>
    </citation>
    <scope>NUCLEOTIDE SEQUENCE [LARGE SCALE GENOMIC DNA]</scope>
    <source>
        <strain evidence="7 8">120213</strain>
    </source>
</reference>
<evidence type="ECO:0000256" key="2">
    <source>
        <dbReference type="ARBA" id="ARBA00022491"/>
    </source>
</evidence>
<dbReference type="EMBL" id="WNWS01000209">
    <property type="protein sequence ID" value="KAE9974817.1"/>
    <property type="molecule type" value="Genomic_DNA"/>
</dbReference>
<accession>A0A8H3YYZ9</accession>
<evidence type="ECO:0000256" key="3">
    <source>
        <dbReference type="ARBA" id="ARBA00023015"/>
    </source>
</evidence>